<accession>A0A918XUE0</accession>
<comment type="cofactor">
    <cofactor evidence="1">
        <name>Zn(2+)</name>
        <dbReference type="ChEBI" id="CHEBI:29105"/>
    </cofactor>
</comment>
<feature type="domain" description="Peptidase M16 N-terminal" evidence="6">
    <location>
        <begin position="46"/>
        <end position="189"/>
    </location>
</feature>
<dbReference type="PANTHER" id="PTHR11851:SF49">
    <property type="entry name" value="MITOCHONDRIAL-PROCESSING PEPTIDASE SUBUNIT ALPHA"/>
    <property type="match status" value="1"/>
</dbReference>
<dbReference type="InterPro" id="IPR011249">
    <property type="entry name" value="Metalloenz_LuxS/M16"/>
</dbReference>
<reference evidence="8" key="1">
    <citation type="journal article" date="2014" name="Int. J. Syst. Evol. Microbiol.">
        <title>Complete genome sequence of Corynebacterium casei LMG S-19264T (=DSM 44701T), isolated from a smear-ripened cheese.</title>
        <authorList>
            <consortium name="US DOE Joint Genome Institute (JGI-PGF)"/>
            <person name="Walter F."/>
            <person name="Albersmeier A."/>
            <person name="Kalinowski J."/>
            <person name="Ruckert C."/>
        </authorList>
    </citation>
    <scope>NUCLEOTIDE SEQUENCE</scope>
    <source>
        <strain evidence="8">KCTC 42651</strain>
    </source>
</reference>
<name>A0A918XUE0_9PROT</name>
<proteinExistence type="inferred from homology"/>
<dbReference type="InterPro" id="IPR001431">
    <property type="entry name" value="Pept_M16_Zn_BS"/>
</dbReference>
<comment type="similarity">
    <text evidence="2 4">Belongs to the peptidase M16 family.</text>
</comment>
<dbReference type="InterPro" id="IPR011765">
    <property type="entry name" value="Pept_M16_N"/>
</dbReference>
<feature type="chain" id="PRO_5037824344" evidence="5">
    <location>
        <begin position="30"/>
        <end position="453"/>
    </location>
</feature>
<dbReference type="PROSITE" id="PS00143">
    <property type="entry name" value="INSULINASE"/>
    <property type="match status" value="1"/>
</dbReference>
<keyword evidence="9" id="KW-1185">Reference proteome</keyword>
<evidence type="ECO:0000256" key="4">
    <source>
        <dbReference type="RuleBase" id="RU004447"/>
    </source>
</evidence>
<dbReference type="GO" id="GO:0046872">
    <property type="term" value="F:metal ion binding"/>
    <property type="evidence" value="ECO:0007669"/>
    <property type="project" value="InterPro"/>
</dbReference>
<evidence type="ECO:0000313" key="9">
    <source>
        <dbReference type="Proteomes" id="UP000630353"/>
    </source>
</evidence>
<protein>
    <submittedName>
        <fullName evidence="8">Peptidase M16</fullName>
    </submittedName>
</protein>
<dbReference type="Gene3D" id="3.30.830.10">
    <property type="entry name" value="Metalloenzyme, LuxS/M16 peptidase-like"/>
    <property type="match status" value="2"/>
</dbReference>
<evidence type="ECO:0000256" key="2">
    <source>
        <dbReference type="ARBA" id="ARBA00007261"/>
    </source>
</evidence>
<evidence type="ECO:0000259" key="7">
    <source>
        <dbReference type="Pfam" id="PF05193"/>
    </source>
</evidence>
<dbReference type="SUPFAM" id="SSF63411">
    <property type="entry name" value="LuxS/MPP-like metallohydrolase"/>
    <property type="match status" value="2"/>
</dbReference>
<dbReference type="PANTHER" id="PTHR11851">
    <property type="entry name" value="METALLOPROTEASE"/>
    <property type="match status" value="1"/>
</dbReference>
<gene>
    <name evidence="8" type="ORF">GCM10017083_36440</name>
</gene>
<dbReference type="GO" id="GO:0006508">
    <property type="term" value="P:proteolysis"/>
    <property type="evidence" value="ECO:0007669"/>
    <property type="project" value="InterPro"/>
</dbReference>
<keyword evidence="3" id="KW-0378">Hydrolase</keyword>
<feature type="domain" description="Peptidase M16 C-terminal" evidence="7">
    <location>
        <begin position="199"/>
        <end position="382"/>
    </location>
</feature>
<dbReference type="Pfam" id="PF05193">
    <property type="entry name" value="Peptidase_M16_C"/>
    <property type="match status" value="1"/>
</dbReference>
<dbReference type="GO" id="GO:0004222">
    <property type="term" value="F:metalloendopeptidase activity"/>
    <property type="evidence" value="ECO:0007669"/>
    <property type="project" value="InterPro"/>
</dbReference>
<sequence length="453" mass="49153">MPTRSTLRSVLLALLAAAALLAAPPPSTAAVFEPETFVLGNGMEVVVIPNHRVPVVSHMVWYKVGAADEPDGKSGIAHFLEHLMFKGTENRAPGEFSRIVNRVGGSENAFTSYDYTAYYQNVAKDQLGLMMALEADRMANLSLTQAAVDSEREVILEERRSRTDNSPSALFGEQISAATYLAYPYRIPVIGWENEMRRLSRQDAIDFYRTWYAPNNAVLVVAGDVTADEVRTLAAPTYGAIPAREVPDRVARRGQEPRQLAARRLEMDSPRVDQPSWSRRWLAAGSLWGDPAQTAPLQVLSEILGGGTTSRLYRSLVVERKLAVSAGSGYSPDGLGPQTFTVYASPRDGVGLDALEAAVAGEIARLLRDGVTEEEVASAVTRMKRQAIFARDDMLAPARLFGQAMVAGRGIAEVEEWPDRIGAVTAAQIVEAAGAVFVPERSVTAILRPKPSS</sequence>
<organism evidence="8 9">
    <name type="scientific">Thalassobaculum fulvum</name>
    <dbReference type="NCBI Taxonomy" id="1633335"/>
    <lineage>
        <taxon>Bacteria</taxon>
        <taxon>Pseudomonadati</taxon>
        <taxon>Pseudomonadota</taxon>
        <taxon>Alphaproteobacteria</taxon>
        <taxon>Rhodospirillales</taxon>
        <taxon>Thalassobaculaceae</taxon>
        <taxon>Thalassobaculum</taxon>
    </lineage>
</organism>
<dbReference type="RefSeq" id="WP_229837369.1">
    <property type="nucleotide sequence ID" value="NZ_BMZS01000009.1"/>
</dbReference>
<dbReference type="AlphaFoldDB" id="A0A918XUE0"/>
<keyword evidence="3" id="KW-0482">Metalloprotease</keyword>
<dbReference type="Proteomes" id="UP000630353">
    <property type="component" value="Unassembled WGS sequence"/>
</dbReference>
<dbReference type="Pfam" id="PF00675">
    <property type="entry name" value="Peptidase_M16"/>
    <property type="match status" value="1"/>
</dbReference>
<reference evidence="8" key="2">
    <citation type="submission" date="2020-09" db="EMBL/GenBank/DDBJ databases">
        <authorList>
            <person name="Sun Q."/>
            <person name="Kim S."/>
        </authorList>
    </citation>
    <scope>NUCLEOTIDE SEQUENCE</scope>
    <source>
        <strain evidence="8">KCTC 42651</strain>
    </source>
</reference>
<evidence type="ECO:0000259" key="6">
    <source>
        <dbReference type="Pfam" id="PF00675"/>
    </source>
</evidence>
<evidence type="ECO:0000256" key="5">
    <source>
        <dbReference type="SAM" id="SignalP"/>
    </source>
</evidence>
<evidence type="ECO:0000256" key="3">
    <source>
        <dbReference type="ARBA" id="ARBA00023049"/>
    </source>
</evidence>
<dbReference type="InterPro" id="IPR050361">
    <property type="entry name" value="MPP/UQCRC_Complex"/>
</dbReference>
<feature type="signal peptide" evidence="5">
    <location>
        <begin position="1"/>
        <end position="29"/>
    </location>
</feature>
<dbReference type="InterPro" id="IPR007863">
    <property type="entry name" value="Peptidase_M16_C"/>
</dbReference>
<dbReference type="EMBL" id="BMZS01000009">
    <property type="protein sequence ID" value="GHD56456.1"/>
    <property type="molecule type" value="Genomic_DNA"/>
</dbReference>
<keyword evidence="5" id="KW-0732">Signal</keyword>
<evidence type="ECO:0000313" key="8">
    <source>
        <dbReference type="EMBL" id="GHD56456.1"/>
    </source>
</evidence>
<comment type="caution">
    <text evidence="8">The sequence shown here is derived from an EMBL/GenBank/DDBJ whole genome shotgun (WGS) entry which is preliminary data.</text>
</comment>
<evidence type="ECO:0000256" key="1">
    <source>
        <dbReference type="ARBA" id="ARBA00001947"/>
    </source>
</evidence>
<keyword evidence="3" id="KW-0645">Protease</keyword>